<dbReference type="GO" id="GO:0005634">
    <property type="term" value="C:nucleus"/>
    <property type="evidence" value="ECO:0007669"/>
    <property type="project" value="TreeGrafter"/>
</dbReference>
<keyword evidence="3" id="KW-0677">Repeat</keyword>
<organism evidence="5 6">
    <name type="scientific">Emiliania huxleyi (strain CCMP1516)</name>
    <dbReference type="NCBI Taxonomy" id="280463"/>
    <lineage>
        <taxon>Eukaryota</taxon>
        <taxon>Haptista</taxon>
        <taxon>Haptophyta</taxon>
        <taxon>Prymnesiophyceae</taxon>
        <taxon>Isochrysidales</taxon>
        <taxon>Noelaerhabdaceae</taxon>
        <taxon>Emiliania</taxon>
    </lineage>
</organism>
<dbReference type="PANTHER" id="PTHR24113">
    <property type="entry name" value="RAN GTPASE-ACTIVATING PROTEIN 1"/>
    <property type="match status" value="1"/>
</dbReference>
<dbReference type="Gene3D" id="3.80.10.10">
    <property type="entry name" value="Ribonuclease Inhibitor"/>
    <property type="match status" value="1"/>
</dbReference>
<dbReference type="HOGENOM" id="CLU_014438_0_0_1"/>
<dbReference type="Proteomes" id="UP000013827">
    <property type="component" value="Unassembled WGS sequence"/>
</dbReference>
<dbReference type="GO" id="GO:0005829">
    <property type="term" value="C:cytosol"/>
    <property type="evidence" value="ECO:0007669"/>
    <property type="project" value="TreeGrafter"/>
</dbReference>
<dbReference type="GO" id="GO:0031267">
    <property type="term" value="F:small GTPase binding"/>
    <property type="evidence" value="ECO:0007669"/>
    <property type="project" value="TreeGrafter"/>
</dbReference>
<dbReference type="PaxDb" id="2903-EOD06367"/>
<accession>A0A0D3I532</accession>
<evidence type="ECO:0000256" key="2">
    <source>
        <dbReference type="ARBA" id="ARBA00022614"/>
    </source>
</evidence>
<dbReference type="InterPro" id="IPR032675">
    <property type="entry name" value="LRR_dom_sf"/>
</dbReference>
<dbReference type="KEGG" id="ehx:EMIHUDRAFT_219232"/>
<evidence type="ECO:0000256" key="4">
    <source>
        <dbReference type="SAM" id="Phobius"/>
    </source>
</evidence>
<dbReference type="GO" id="GO:0005096">
    <property type="term" value="F:GTPase activator activity"/>
    <property type="evidence" value="ECO:0007669"/>
    <property type="project" value="UniProtKB-KW"/>
</dbReference>
<keyword evidence="1" id="KW-0343">GTPase activation</keyword>
<dbReference type="SUPFAM" id="SSF52047">
    <property type="entry name" value="RNI-like"/>
    <property type="match status" value="1"/>
</dbReference>
<proteinExistence type="predicted"/>
<reference evidence="6" key="1">
    <citation type="journal article" date="2013" name="Nature">
        <title>Pan genome of the phytoplankton Emiliania underpins its global distribution.</title>
        <authorList>
            <person name="Read B.A."/>
            <person name="Kegel J."/>
            <person name="Klute M.J."/>
            <person name="Kuo A."/>
            <person name="Lefebvre S.C."/>
            <person name="Maumus F."/>
            <person name="Mayer C."/>
            <person name="Miller J."/>
            <person name="Monier A."/>
            <person name="Salamov A."/>
            <person name="Young J."/>
            <person name="Aguilar M."/>
            <person name="Claverie J.M."/>
            <person name="Frickenhaus S."/>
            <person name="Gonzalez K."/>
            <person name="Herman E.K."/>
            <person name="Lin Y.C."/>
            <person name="Napier J."/>
            <person name="Ogata H."/>
            <person name="Sarno A.F."/>
            <person name="Shmutz J."/>
            <person name="Schroeder D."/>
            <person name="de Vargas C."/>
            <person name="Verret F."/>
            <person name="von Dassow P."/>
            <person name="Valentin K."/>
            <person name="Van de Peer Y."/>
            <person name="Wheeler G."/>
            <person name="Dacks J.B."/>
            <person name="Delwiche C.F."/>
            <person name="Dyhrman S.T."/>
            <person name="Glockner G."/>
            <person name="John U."/>
            <person name="Richards T."/>
            <person name="Worden A.Z."/>
            <person name="Zhang X."/>
            <person name="Grigoriev I.V."/>
            <person name="Allen A.E."/>
            <person name="Bidle K."/>
            <person name="Borodovsky M."/>
            <person name="Bowler C."/>
            <person name="Brownlee C."/>
            <person name="Cock J.M."/>
            <person name="Elias M."/>
            <person name="Gladyshev V.N."/>
            <person name="Groth M."/>
            <person name="Guda C."/>
            <person name="Hadaegh A."/>
            <person name="Iglesias-Rodriguez M.D."/>
            <person name="Jenkins J."/>
            <person name="Jones B.M."/>
            <person name="Lawson T."/>
            <person name="Leese F."/>
            <person name="Lindquist E."/>
            <person name="Lobanov A."/>
            <person name="Lomsadze A."/>
            <person name="Malik S.B."/>
            <person name="Marsh M.E."/>
            <person name="Mackinder L."/>
            <person name="Mock T."/>
            <person name="Mueller-Roeber B."/>
            <person name="Pagarete A."/>
            <person name="Parker M."/>
            <person name="Probert I."/>
            <person name="Quesneville H."/>
            <person name="Raines C."/>
            <person name="Rensing S.A."/>
            <person name="Riano-Pachon D.M."/>
            <person name="Richier S."/>
            <person name="Rokitta S."/>
            <person name="Shiraiwa Y."/>
            <person name="Soanes D.M."/>
            <person name="van der Giezen M."/>
            <person name="Wahlund T.M."/>
            <person name="Williams B."/>
            <person name="Wilson W."/>
            <person name="Wolfe G."/>
            <person name="Wurch L.L."/>
        </authorList>
    </citation>
    <scope>NUCLEOTIDE SEQUENCE</scope>
</reference>
<keyword evidence="2" id="KW-0433">Leucine-rich repeat</keyword>
<dbReference type="GO" id="GO:0048471">
    <property type="term" value="C:perinuclear region of cytoplasm"/>
    <property type="evidence" value="ECO:0007669"/>
    <property type="project" value="TreeGrafter"/>
</dbReference>
<sequence>MKCGTLQKPPVCLAVSFAVCSAAFAAPRLPVCMTAARLLRSCVETLVDFVLAPVFCLILLPFSVLVFSPFIALGLCSSDAAVGVPPALLAWRRLPYLIPMVLFVDLPIAVLFSAAQLIEGLFLRNSLTLAVHSLCRRASQLPNREPTLPDAEAGLRARERPRSNTIDGARYREHAPVWAALEGDGDKVRPGDVRLISLNWLMELAERGDVLPRRQDLPEEAFLSSAQLRRIEQGARRGFDLAGMEEAIERFTKEPSLSSFLAFLASFFGRKRNPDGLLPIISVSYCWLEAAHPDREGRQLQLLCRKLRGLYGGRGLLGACRDYGFSDMGVFLDWCSGYQKDPALWREWMSAAYEAMPEGALYVSSDSALARMAGGERMVAERRAYEASRSVEQKAAFGRMLENTMDLWYAHASVTVVLLTQLPDELPAGFDRSRTYDTRGWTTFERCSAELGAKPSSLGFAKWKLVIDVASDDGGAQRRLPATPERMATLLAACRFTNGADSAAVQALYEKTAKAVLGTVEKLYYNGLPLVRGDAWTSPALLAEALNHCESLRSLVLLGTRLDDEGVAELAAGLEDGALPALENLMVGFNRFGARGVGSLCGVFHRGVAPALQTLNVGLTPIGDEGAVALAAALATGTPSHGLSLGCCDVDDEGAMALAAALPAAGQGCRVIATWNRIGLAGQAALLDALEAKHGPQPGHGIAVQQMNLLPWSCPLIRAWGRGGRRVAESGRVTIYG</sequence>
<dbReference type="SMART" id="SM00368">
    <property type="entry name" value="LRR_RI"/>
    <property type="match status" value="4"/>
</dbReference>
<dbReference type="EnsemblProtists" id="EOD06367">
    <property type="protein sequence ID" value="EOD06367"/>
    <property type="gene ID" value="EMIHUDRAFT_219232"/>
</dbReference>
<dbReference type="PANTHER" id="PTHR24113:SF12">
    <property type="entry name" value="RAN GTPASE-ACTIVATING PROTEIN 1"/>
    <property type="match status" value="1"/>
</dbReference>
<protein>
    <submittedName>
        <fullName evidence="5">Uncharacterized protein</fullName>
    </submittedName>
</protein>
<evidence type="ECO:0000256" key="3">
    <source>
        <dbReference type="ARBA" id="ARBA00022737"/>
    </source>
</evidence>
<dbReference type="GO" id="GO:0006913">
    <property type="term" value="P:nucleocytoplasmic transport"/>
    <property type="evidence" value="ECO:0007669"/>
    <property type="project" value="TreeGrafter"/>
</dbReference>
<feature type="transmembrane region" description="Helical" evidence="4">
    <location>
        <begin position="49"/>
        <end position="75"/>
    </location>
</feature>
<dbReference type="InterPro" id="IPR027038">
    <property type="entry name" value="RanGap"/>
</dbReference>
<dbReference type="Pfam" id="PF13516">
    <property type="entry name" value="LRR_6"/>
    <property type="match status" value="2"/>
</dbReference>
<name>A0A0D3I532_EMIH1</name>
<feature type="transmembrane region" description="Helical" evidence="4">
    <location>
        <begin position="96"/>
        <end position="118"/>
    </location>
</feature>
<evidence type="ECO:0000313" key="6">
    <source>
        <dbReference type="Proteomes" id="UP000013827"/>
    </source>
</evidence>
<keyword evidence="4" id="KW-0812">Transmembrane</keyword>
<evidence type="ECO:0000313" key="5">
    <source>
        <dbReference type="EnsemblProtists" id="EOD06367"/>
    </source>
</evidence>
<dbReference type="AlphaFoldDB" id="A0A0D3I532"/>
<dbReference type="RefSeq" id="XP_005758796.1">
    <property type="nucleotide sequence ID" value="XM_005758739.1"/>
</dbReference>
<reference evidence="5" key="2">
    <citation type="submission" date="2024-10" db="UniProtKB">
        <authorList>
            <consortium name="EnsemblProtists"/>
        </authorList>
    </citation>
    <scope>IDENTIFICATION</scope>
</reference>
<evidence type="ECO:0000256" key="1">
    <source>
        <dbReference type="ARBA" id="ARBA00022468"/>
    </source>
</evidence>
<keyword evidence="4" id="KW-0472">Membrane</keyword>
<keyword evidence="4" id="KW-1133">Transmembrane helix</keyword>
<dbReference type="InterPro" id="IPR001611">
    <property type="entry name" value="Leu-rich_rpt"/>
</dbReference>
<keyword evidence="6" id="KW-1185">Reference proteome</keyword>
<dbReference type="GeneID" id="17252514"/>